<dbReference type="Gene3D" id="3.30.70.270">
    <property type="match status" value="1"/>
</dbReference>
<keyword evidence="3" id="KW-0597">Phosphoprotein</keyword>
<dbReference type="PROSITE" id="PS50110">
    <property type="entry name" value="RESPONSE_REGULATORY"/>
    <property type="match status" value="1"/>
</dbReference>
<feature type="coiled-coil region" evidence="4">
    <location>
        <begin position="128"/>
        <end position="155"/>
    </location>
</feature>
<evidence type="ECO:0000256" key="3">
    <source>
        <dbReference type="PROSITE-ProRule" id="PRU00169"/>
    </source>
</evidence>
<dbReference type="InterPro" id="IPR029787">
    <property type="entry name" value="Nucleotide_cyclase"/>
</dbReference>
<evidence type="ECO:0000256" key="2">
    <source>
        <dbReference type="ARBA" id="ARBA00034247"/>
    </source>
</evidence>
<dbReference type="InterPro" id="IPR043128">
    <property type="entry name" value="Rev_trsase/Diguanyl_cyclase"/>
</dbReference>
<comment type="caution">
    <text evidence="7">The sequence shown here is derived from an EMBL/GenBank/DDBJ whole genome shotgun (WGS) entry which is preliminary data.</text>
</comment>
<dbReference type="NCBIfam" id="TIGR00254">
    <property type="entry name" value="GGDEF"/>
    <property type="match status" value="1"/>
</dbReference>
<evidence type="ECO:0000259" key="6">
    <source>
        <dbReference type="PROSITE" id="PS50887"/>
    </source>
</evidence>
<organism evidence="7 8">
    <name type="scientific">Sulfurimonas gotlandica (strain DSM 19862 / JCM 16533 / GD1)</name>
    <dbReference type="NCBI Taxonomy" id="929558"/>
    <lineage>
        <taxon>Bacteria</taxon>
        <taxon>Pseudomonadati</taxon>
        <taxon>Campylobacterota</taxon>
        <taxon>Epsilonproteobacteria</taxon>
        <taxon>Campylobacterales</taxon>
        <taxon>Sulfurimonadaceae</taxon>
        <taxon>Sulfurimonas</taxon>
    </lineage>
</organism>
<dbReference type="eggNOG" id="COG3706">
    <property type="taxonomic scope" value="Bacteria"/>
</dbReference>
<dbReference type="GO" id="GO:0052621">
    <property type="term" value="F:diguanylate cyclase activity"/>
    <property type="evidence" value="ECO:0007669"/>
    <property type="project" value="UniProtKB-EC"/>
</dbReference>
<feature type="domain" description="Response regulatory" evidence="5">
    <location>
        <begin position="9"/>
        <end position="123"/>
    </location>
</feature>
<dbReference type="Proteomes" id="UP000006431">
    <property type="component" value="Unassembled WGS sequence"/>
</dbReference>
<dbReference type="EC" id="2.7.7.65" evidence="1"/>
<dbReference type="SUPFAM" id="SSF55073">
    <property type="entry name" value="Nucleotide cyclase"/>
    <property type="match status" value="1"/>
</dbReference>
<feature type="domain" description="GGDEF" evidence="6">
    <location>
        <begin position="297"/>
        <end position="424"/>
    </location>
</feature>
<keyword evidence="8" id="KW-1185">Reference proteome</keyword>
<dbReference type="Pfam" id="PF00072">
    <property type="entry name" value="Response_reg"/>
    <property type="match status" value="1"/>
</dbReference>
<dbReference type="SMART" id="SM00267">
    <property type="entry name" value="GGDEF"/>
    <property type="match status" value="1"/>
</dbReference>
<accession>H1FXQ7</accession>
<dbReference type="SUPFAM" id="SSF52172">
    <property type="entry name" value="CheY-like"/>
    <property type="match status" value="1"/>
</dbReference>
<sequence>MDNYFNFSTILYVEDEEGIRKETSKALERYAKELFVAKDGEEGLALYKECNPDIVITDIKMPNMTGIDMSKAIKEINPEQAIIITTAHSESTYFMEAIELQLSGYILKPVDKILLKNKIVEIVKNLQIKKEFQKNKNLMEEIANLQNNIIIVYDELYEMIFANKMFLDFFAIKNIEEFIKRYGCIESAFIQHNDFYFRNNHGINHWLLEIAHYNDKKRIVSIIDHRDMSPKSFLIKTKTIQASGHKICTFTEITTMVKEKEELEKKAFIDELTNIANRAKFNQILDIEIKKFKRYKENLSLVMLDIDYFKSINDTYGHQVGDIILSSLSNLISSNIRDVDLFARWGGEEFVILLPNTDLQSAISFAEHIREYIQEYHFTNNLNITCSFGISEINEKDTGENLLKRVDDALYRAKRMGRNRVESL</sequence>
<gene>
    <name evidence="7" type="ORF">SMGD1_2154</name>
</gene>
<evidence type="ECO:0000313" key="7">
    <source>
        <dbReference type="EMBL" id="EHP30677.1"/>
    </source>
</evidence>
<accession>B6BN46</accession>
<dbReference type="InterPro" id="IPR050469">
    <property type="entry name" value="Diguanylate_Cyclase"/>
</dbReference>
<dbReference type="PANTHER" id="PTHR45138">
    <property type="entry name" value="REGULATORY COMPONENTS OF SENSORY TRANSDUCTION SYSTEM"/>
    <property type="match status" value="1"/>
</dbReference>
<reference evidence="7 8" key="1">
    <citation type="journal article" date="2012" name="Proc. Natl. Acad. Sci. U.S.A.">
        <title>Genome and physiology of a model Epsilonproteobacterium responsible for sulfide detoxification in marine oxygen depletion zones.</title>
        <authorList>
            <person name="Grote J."/>
            <person name="Schott T."/>
            <person name="Bruckner C.G."/>
            <person name="Glockner F.O."/>
            <person name="Jost G."/>
            <person name="Teeling H."/>
            <person name="Labrenz M."/>
            <person name="Jurgens K."/>
        </authorList>
    </citation>
    <scope>NUCLEOTIDE SEQUENCE [LARGE SCALE GENOMIC DNA]</scope>
    <source>
        <strain evidence="7 8">GD1</strain>
    </source>
</reference>
<dbReference type="SMART" id="SM00448">
    <property type="entry name" value="REC"/>
    <property type="match status" value="1"/>
</dbReference>
<dbReference type="FunFam" id="3.30.70.270:FF:000001">
    <property type="entry name" value="Diguanylate cyclase domain protein"/>
    <property type="match status" value="1"/>
</dbReference>
<comment type="catalytic activity">
    <reaction evidence="2">
        <text>2 GTP = 3',3'-c-di-GMP + 2 diphosphate</text>
        <dbReference type="Rhea" id="RHEA:24898"/>
        <dbReference type="ChEBI" id="CHEBI:33019"/>
        <dbReference type="ChEBI" id="CHEBI:37565"/>
        <dbReference type="ChEBI" id="CHEBI:58805"/>
        <dbReference type="EC" id="2.7.7.65"/>
    </reaction>
</comment>
<evidence type="ECO:0000259" key="5">
    <source>
        <dbReference type="PROSITE" id="PS50110"/>
    </source>
</evidence>
<dbReference type="CDD" id="cd01949">
    <property type="entry name" value="GGDEF"/>
    <property type="match status" value="1"/>
</dbReference>
<dbReference type="InterPro" id="IPR000160">
    <property type="entry name" value="GGDEF_dom"/>
</dbReference>
<dbReference type="PATRIC" id="fig|929558.5.peg.2145"/>
<dbReference type="OrthoDB" id="9812260at2"/>
<keyword evidence="4" id="KW-0175">Coiled coil</keyword>
<dbReference type="PROSITE" id="PS50887">
    <property type="entry name" value="GGDEF"/>
    <property type="match status" value="1"/>
</dbReference>
<dbReference type="EMBL" id="AFRZ01000001">
    <property type="protein sequence ID" value="EHP30677.1"/>
    <property type="molecule type" value="Genomic_DNA"/>
</dbReference>
<dbReference type="CDD" id="cd17536">
    <property type="entry name" value="REC_YesN-like"/>
    <property type="match status" value="1"/>
</dbReference>
<dbReference type="RefSeq" id="WP_008339265.1">
    <property type="nucleotide sequence ID" value="NZ_AFRZ01000001.1"/>
</dbReference>
<dbReference type="AlphaFoldDB" id="B6BN46"/>
<proteinExistence type="predicted"/>
<dbReference type="InterPro" id="IPR001789">
    <property type="entry name" value="Sig_transdc_resp-reg_receiver"/>
</dbReference>
<dbReference type="HOGENOM" id="CLU_000445_11_28_7"/>
<name>B6BN46_SULGG</name>
<dbReference type="PANTHER" id="PTHR45138:SF9">
    <property type="entry name" value="DIGUANYLATE CYCLASE DGCM-RELATED"/>
    <property type="match status" value="1"/>
</dbReference>
<dbReference type="STRING" id="929558.SMGD1_2154"/>
<dbReference type="InterPro" id="IPR011006">
    <property type="entry name" value="CheY-like_superfamily"/>
</dbReference>
<evidence type="ECO:0000256" key="4">
    <source>
        <dbReference type="SAM" id="Coils"/>
    </source>
</evidence>
<dbReference type="Gene3D" id="3.40.50.2300">
    <property type="match status" value="1"/>
</dbReference>
<evidence type="ECO:0000256" key="1">
    <source>
        <dbReference type="ARBA" id="ARBA00012528"/>
    </source>
</evidence>
<feature type="modified residue" description="4-aspartylphosphate" evidence="3">
    <location>
        <position position="58"/>
    </location>
</feature>
<dbReference type="Pfam" id="PF00990">
    <property type="entry name" value="GGDEF"/>
    <property type="match status" value="1"/>
</dbReference>
<dbReference type="GO" id="GO:0000160">
    <property type="term" value="P:phosphorelay signal transduction system"/>
    <property type="evidence" value="ECO:0007669"/>
    <property type="project" value="InterPro"/>
</dbReference>
<protein>
    <recommendedName>
        <fullName evidence="1">diguanylate cyclase</fullName>
        <ecNumber evidence="1">2.7.7.65</ecNumber>
    </recommendedName>
</protein>
<evidence type="ECO:0000313" key="8">
    <source>
        <dbReference type="Proteomes" id="UP000006431"/>
    </source>
</evidence>